<gene>
    <name evidence="2" type="ORF">LACBIDRAFT_329677</name>
</gene>
<organism evidence="3">
    <name type="scientific">Laccaria bicolor (strain S238N-H82 / ATCC MYA-4686)</name>
    <name type="common">Bicoloured deceiver</name>
    <name type="synonym">Laccaria laccata var. bicolor</name>
    <dbReference type="NCBI Taxonomy" id="486041"/>
    <lineage>
        <taxon>Eukaryota</taxon>
        <taxon>Fungi</taxon>
        <taxon>Dikarya</taxon>
        <taxon>Basidiomycota</taxon>
        <taxon>Agaricomycotina</taxon>
        <taxon>Agaricomycetes</taxon>
        <taxon>Agaricomycetidae</taxon>
        <taxon>Agaricales</taxon>
        <taxon>Agaricineae</taxon>
        <taxon>Hydnangiaceae</taxon>
        <taxon>Laccaria</taxon>
    </lineage>
</organism>
<dbReference type="EMBL" id="DS547113">
    <property type="protein sequence ID" value="EDR05399.1"/>
    <property type="molecule type" value="Genomic_DNA"/>
</dbReference>
<dbReference type="InParanoid" id="B0DIT4"/>
<dbReference type="GeneID" id="6079673"/>
<dbReference type="KEGG" id="lbc:LACBIDRAFT_329677"/>
<dbReference type="OrthoDB" id="191979at2759"/>
<dbReference type="RefSeq" id="XP_001883957.1">
    <property type="nucleotide sequence ID" value="XM_001883922.1"/>
</dbReference>
<feature type="compositionally biased region" description="Basic and acidic residues" evidence="1">
    <location>
        <begin position="229"/>
        <end position="245"/>
    </location>
</feature>
<proteinExistence type="predicted"/>
<protein>
    <submittedName>
        <fullName evidence="2">Predicted protein</fullName>
    </submittedName>
</protein>
<dbReference type="Proteomes" id="UP000001194">
    <property type="component" value="Unassembled WGS sequence"/>
</dbReference>
<feature type="region of interest" description="Disordered" evidence="1">
    <location>
        <begin position="225"/>
        <end position="245"/>
    </location>
</feature>
<accession>B0DIT4</accession>
<feature type="region of interest" description="Disordered" evidence="1">
    <location>
        <begin position="373"/>
        <end position="420"/>
    </location>
</feature>
<evidence type="ECO:0000313" key="2">
    <source>
        <dbReference type="EMBL" id="EDR05399.1"/>
    </source>
</evidence>
<sequence>MECCVGTYDLYEQLALVVIVHLSEGVDGLAQGSITFGVARHPQVLKEQIASHTPSLSTAKQTTMGKSNPTRNCWKSEWPEMSFILHVSRWRSRRCYVVLFVSPGTVPVTLRVDEQNIQHRRCCMRVVLLGLPVDGVSMNEQQIIGQEYSFQQLCHRHLGSSLHWVVLRLVRYPCTEITPSLLGERSHVKSRYLTHPQRTSSSIYRDSSTMTYILSTLRQTVSSTAESWPRPKKDRYATPFEDSKTSRRKNIAAQSDVYHKLEPEPAKSIGSLEFEVRLRGHAFDRILKSWLIRKAHRTPPSYVLLQPVLRIFFKSPERATQSALHALFLPTPFKVPVQLTQVPDAMPEKGLKPGTLYRECAVATLQASVPEKLALSDPKASSSPKATEGNAGEEVLEIPGAGRDWKQLGSPETTASTRLVHRSGQLRDDILDPKLVSRLQNIAIMRNHAVAMNAEAQGHVLTSEMEQTQLDFLAFQNSRAPAAAANFTAALSYVPKFPLCASVVSNLRQIHDKPDEGHALKQQEMRLPSRSLFLRRCISWT</sequence>
<dbReference type="AlphaFoldDB" id="B0DIT4"/>
<reference evidence="2 3" key="1">
    <citation type="journal article" date="2008" name="Nature">
        <title>The genome of Laccaria bicolor provides insights into mycorrhizal symbiosis.</title>
        <authorList>
            <person name="Martin F."/>
            <person name="Aerts A."/>
            <person name="Ahren D."/>
            <person name="Brun A."/>
            <person name="Danchin E.G.J."/>
            <person name="Duchaussoy F."/>
            <person name="Gibon J."/>
            <person name="Kohler A."/>
            <person name="Lindquist E."/>
            <person name="Pereda V."/>
            <person name="Salamov A."/>
            <person name="Shapiro H.J."/>
            <person name="Wuyts J."/>
            <person name="Blaudez D."/>
            <person name="Buee M."/>
            <person name="Brokstein P."/>
            <person name="Canbaeck B."/>
            <person name="Cohen D."/>
            <person name="Courty P.E."/>
            <person name="Coutinho P.M."/>
            <person name="Delaruelle C."/>
            <person name="Detter J.C."/>
            <person name="Deveau A."/>
            <person name="DiFazio S."/>
            <person name="Duplessis S."/>
            <person name="Fraissinet-Tachet L."/>
            <person name="Lucic E."/>
            <person name="Frey-Klett P."/>
            <person name="Fourrey C."/>
            <person name="Feussner I."/>
            <person name="Gay G."/>
            <person name="Grimwood J."/>
            <person name="Hoegger P.J."/>
            <person name="Jain P."/>
            <person name="Kilaru S."/>
            <person name="Labbe J."/>
            <person name="Lin Y.C."/>
            <person name="Legue V."/>
            <person name="Le Tacon F."/>
            <person name="Marmeisse R."/>
            <person name="Melayah D."/>
            <person name="Montanini B."/>
            <person name="Muratet M."/>
            <person name="Nehls U."/>
            <person name="Niculita-Hirzel H."/>
            <person name="Oudot-Le Secq M.P."/>
            <person name="Peter M."/>
            <person name="Quesneville H."/>
            <person name="Rajashekar B."/>
            <person name="Reich M."/>
            <person name="Rouhier N."/>
            <person name="Schmutz J."/>
            <person name="Yin T."/>
            <person name="Chalot M."/>
            <person name="Henrissat B."/>
            <person name="Kuees U."/>
            <person name="Lucas S."/>
            <person name="Van de Peer Y."/>
            <person name="Podila G.K."/>
            <person name="Polle A."/>
            <person name="Pukkila P.J."/>
            <person name="Richardson P.M."/>
            <person name="Rouze P."/>
            <person name="Sanders I.R."/>
            <person name="Stajich J.E."/>
            <person name="Tunlid A."/>
            <person name="Tuskan G."/>
            <person name="Grigoriev I.V."/>
        </authorList>
    </citation>
    <scope>NUCLEOTIDE SEQUENCE [LARGE SCALE GENOMIC DNA]</scope>
    <source>
        <strain evidence="3">S238N-H82 / ATCC MYA-4686</strain>
    </source>
</reference>
<evidence type="ECO:0000256" key="1">
    <source>
        <dbReference type="SAM" id="MobiDB-lite"/>
    </source>
</evidence>
<evidence type="ECO:0000313" key="3">
    <source>
        <dbReference type="Proteomes" id="UP000001194"/>
    </source>
</evidence>
<name>B0DIT4_LACBS</name>
<keyword evidence="3" id="KW-1185">Reference proteome</keyword>
<dbReference type="HOGENOM" id="CLU_503493_0_0_1"/>